<dbReference type="InterPro" id="IPR003399">
    <property type="entry name" value="Mce/MlaD"/>
</dbReference>
<dbReference type="InterPro" id="IPR052336">
    <property type="entry name" value="MlaD_Phospholipid_Transporter"/>
</dbReference>
<protein>
    <submittedName>
        <fullName evidence="4">MCE family protein</fullName>
    </submittedName>
</protein>
<dbReference type="Proteomes" id="UP001596972">
    <property type="component" value="Unassembled WGS sequence"/>
</dbReference>
<keyword evidence="1" id="KW-1133">Transmembrane helix</keyword>
<proteinExistence type="predicted"/>
<organism evidence="4 5">
    <name type="scientific">Actinomadura sediminis</name>
    <dbReference type="NCBI Taxonomy" id="1038904"/>
    <lineage>
        <taxon>Bacteria</taxon>
        <taxon>Bacillati</taxon>
        <taxon>Actinomycetota</taxon>
        <taxon>Actinomycetes</taxon>
        <taxon>Streptosporangiales</taxon>
        <taxon>Thermomonosporaceae</taxon>
        <taxon>Actinomadura</taxon>
    </lineage>
</organism>
<keyword evidence="1" id="KW-0812">Transmembrane</keyword>
<evidence type="ECO:0000259" key="2">
    <source>
        <dbReference type="Pfam" id="PF02470"/>
    </source>
</evidence>
<sequence length="334" mass="34236">MSDELLSGRGRVRYALAGFAASAAAAAVLVGVAPPGTGDVHRFHAVFSAAGQGLDPGKSDVEVRGVVVGRVDSLRLRPDGRVVIGLRVAADVAVPAGTRAVIEPASIFGPKDLTLELGDGPALPDGGWIRRTEGPRELGDAARPAADLAAAIAPDDVTALLHSLGAGLDGQGPALRRTVRNGAELAEVLHARMPEIERLIRDVAGVSGVLGERGDTVAGAAGDFNRLAPSLHSRPDRVSRLLDETAELADRAAGTLRRRGTDIGRVIDGAGDVAGVAAAREAELGVLVQVLDQLFRGLGGLIRIPGPEGTLLGVGDAEMSVNPCDIIIDLCQLP</sequence>
<dbReference type="Pfam" id="PF11887">
    <property type="entry name" value="Mce4_CUP1"/>
    <property type="match status" value="1"/>
</dbReference>
<reference evidence="5" key="1">
    <citation type="journal article" date="2019" name="Int. J. Syst. Evol. Microbiol.">
        <title>The Global Catalogue of Microorganisms (GCM) 10K type strain sequencing project: providing services to taxonomists for standard genome sequencing and annotation.</title>
        <authorList>
            <consortium name="The Broad Institute Genomics Platform"/>
            <consortium name="The Broad Institute Genome Sequencing Center for Infectious Disease"/>
            <person name="Wu L."/>
            <person name="Ma J."/>
        </authorList>
    </citation>
    <scope>NUCLEOTIDE SEQUENCE [LARGE SCALE GENOMIC DNA]</scope>
    <source>
        <strain evidence="5">JCM 31202</strain>
    </source>
</reference>
<dbReference type="RefSeq" id="WP_378304228.1">
    <property type="nucleotide sequence ID" value="NZ_JBHTJA010000084.1"/>
</dbReference>
<dbReference type="EMBL" id="JBHTJA010000084">
    <property type="protein sequence ID" value="MFD0904402.1"/>
    <property type="molecule type" value="Genomic_DNA"/>
</dbReference>
<accession>A0ABW3EZD1</accession>
<name>A0ABW3EZD1_9ACTN</name>
<comment type="caution">
    <text evidence="4">The sequence shown here is derived from an EMBL/GenBank/DDBJ whole genome shotgun (WGS) entry which is preliminary data.</text>
</comment>
<feature type="transmembrane region" description="Helical" evidence="1">
    <location>
        <begin position="12"/>
        <end position="33"/>
    </location>
</feature>
<dbReference type="Pfam" id="PF02470">
    <property type="entry name" value="MlaD"/>
    <property type="match status" value="1"/>
</dbReference>
<evidence type="ECO:0000259" key="3">
    <source>
        <dbReference type="Pfam" id="PF11887"/>
    </source>
</evidence>
<dbReference type="PANTHER" id="PTHR33371">
    <property type="entry name" value="INTERMEMBRANE PHOSPHOLIPID TRANSPORT SYSTEM BINDING PROTEIN MLAD-RELATED"/>
    <property type="match status" value="1"/>
</dbReference>
<evidence type="ECO:0000313" key="4">
    <source>
        <dbReference type="EMBL" id="MFD0904402.1"/>
    </source>
</evidence>
<gene>
    <name evidence="4" type="ORF">ACFQ11_28735</name>
</gene>
<feature type="domain" description="Mammalian cell entry C-terminal" evidence="3">
    <location>
        <begin position="122"/>
        <end position="293"/>
    </location>
</feature>
<feature type="domain" description="Mce/MlaD" evidence="2">
    <location>
        <begin position="42"/>
        <end position="116"/>
    </location>
</feature>
<dbReference type="PANTHER" id="PTHR33371:SF16">
    <property type="entry name" value="MCE-FAMILY PROTEIN MCE3F"/>
    <property type="match status" value="1"/>
</dbReference>
<keyword evidence="5" id="KW-1185">Reference proteome</keyword>
<dbReference type="InterPro" id="IPR024516">
    <property type="entry name" value="Mce_C"/>
</dbReference>
<evidence type="ECO:0000256" key="1">
    <source>
        <dbReference type="SAM" id="Phobius"/>
    </source>
</evidence>
<evidence type="ECO:0000313" key="5">
    <source>
        <dbReference type="Proteomes" id="UP001596972"/>
    </source>
</evidence>
<keyword evidence="1" id="KW-0472">Membrane</keyword>